<dbReference type="PANTHER" id="PTHR48111:SF40">
    <property type="entry name" value="PHOSPHATE REGULON TRANSCRIPTIONAL REGULATORY PROTEIN PHOB"/>
    <property type="match status" value="1"/>
</dbReference>
<accession>T1DVT5</accession>
<dbReference type="InterPro" id="IPR011006">
    <property type="entry name" value="CheY-like_superfamily"/>
</dbReference>
<dbReference type="Pfam" id="PF00072">
    <property type="entry name" value="Response_reg"/>
    <property type="match status" value="1"/>
</dbReference>
<name>T1DVT5_9HELI</name>
<sequence length="224" mass="26055">MPTKILLLEDDLCLCEMIEDHLRDCGFEITTCDDATNALDLAYEKNFDLWIFDVKVPNGNGFTLLKQLRELNKTTPAIFLTSLSMINDLKEGFMAGCDDYIKKPFDIDELTLRIRSLLKRQFSHHNSEILDLGNNLSFDMIQKQLYKDNQPILLTNKESKLLALLLRNQGKFISQDEIFETIWNYDEMPTNMALRVYIKNLRKVLGKDSILTQRHRGYCYAKTS</sequence>
<evidence type="ECO:0000256" key="1">
    <source>
        <dbReference type="ARBA" id="ARBA00022553"/>
    </source>
</evidence>
<dbReference type="OrthoDB" id="8912111at2"/>
<dbReference type="InterPro" id="IPR039420">
    <property type="entry name" value="WalR-like"/>
</dbReference>
<dbReference type="SUPFAM" id="SSF52172">
    <property type="entry name" value="CheY-like"/>
    <property type="match status" value="1"/>
</dbReference>
<keyword evidence="2" id="KW-0902">Two-component regulatory system</keyword>
<dbReference type="RefSeq" id="WP_023948131.1">
    <property type="nucleotide sequence ID" value="NZ_BASD01000012.1"/>
</dbReference>
<feature type="modified residue" description="4-aspartylphosphate" evidence="4">
    <location>
        <position position="53"/>
    </location>
</feature>
<evidence type="ECO:0000256" key="2">
    <source>
        <dbReference type="ARBA" id="ARBA00023012"/>
    </source>
</evidence>
<evidence type="ECO:0000313" key="8">
    <source>
        <dbReference type="EMBL" id="GAD19028.1"/>
    </source>
</evidence>
<dbReference type="AlphaFoldDB" id="T1DVT5"/>
<gene>
    <name evidence="8" type="ORF">HFN_0159</name>
</gene>
<dbReference type="InterPro" id="IPR001789">
    <property type="entry name" value="Sig_transdc_resp-reg_receiver"/>
</dbReference>
<dbReference type="GO" id="GO:0005829">
    <property type="term" value="C:cytosol"/>
    <property type="evidence" value="ECO:0007669"/>
    <property type="project" value="TreeGrafter"/>
</dbReference>
<dbReference type="Gene3D" id="1.10.10.10">
    <property type="entry name" value="Winged helix-like DNA-binding domain superfamily/Winged helix DNA-binding domain"/>
    <property type="match status" value="1"/>
</dbReference>
<dbReference type="Gene3D" id="3.40.50.2300">
    <property type="match status" value="1"/>
</dbReference>
<dbReference type="GO" id="GO:0006355">
    <property type="term" value="P:regulation of DNA-templated transcription"/>
    <property type="evidence" value="ECO:0007669"/>
    <property type="project" value="InterPro"/>
</dbReference>
<feature type="DNA-binding region" description="OmpR/PhoB-type" evidence="5">
    <location>
        <begin position="127"/>
        <end position="222"/>
    </location>
</feature>
<protein>
    <submittedName>
        <fullName evidence="8">Response regulator, putative</fullName>
    </submittedName>
</protein>
<dbReference type="SMART" id="SM00448">
    <property type="entry name" value="REC"/>
    <property type="match status" value="1"/>
</dbReference>
<dbReference type="PANTHER" id="PTHR48111">
    <property type="entry name" value="REGULATOR OF RPOS"/>
    <property type="match status" value="1"/>
</dbReference>
<dbReference type="Pfam" id="PF00486">
    <property type="entry name" value="Trans_reg_C"/>
    <property type="match status" value="1"/>
</dbReference>
<evidence type="ECO:0000256" key="3">
    <source>
        <dbReference type="ARBA" id="ARBA00023125"/>
    </source>
</evidence>
<evidence type="ECO:0000313" key="9">
    <source>
        <dbReference type="Proteomes" id="UP000018143"/>
    </source>
</evidence>
<feature type="domain" description="Response regulatory" evidence="6">
    <location>
        <begin position="4"/>
        <end position="118"/>
    </location>
</feature>
<dbReference type="Proteomes" id="UP000018143">
    <property type="component" value="Unassembled WGS sequence"/>
</dbReference>
<dbReference type="InterPro" id="IPR036388">
    <property type="entry name" value="WH-like_DNA-bd_sf"/>
</dbReference>
<dbReference type="STRING" id="1325130.HFN_0159"/>
<evidence type="ECO:0000259" key="7">
    <source>
        <dbReference type="PROSITE" id="PS51755"/>
    </source>
</evidence>
<dbReference type="SMART" id="SM00862">
    <property type="entry name" value="Trans_reg_C"/>
    <property type="match status" value="1"/>
</dbReference>
<keyword evidence="3 5" id="KW-0238">DNA-binding</keyword>
<dbReference type="PROSITE" id="PS50110">
    <property type="entry name" value="RESPONSE_REGULATORY"/>
    <property type="match status" value="1"/>
</dbReference>
<feature type="domain" description="OmpR/PhoB-type" evidence="7">
    <location>
        <begin position="127"/>
        <end position="222"/>
    </location>
</feature>
<dbReference type="PROSITE" id="PS51755">
    <property type="entry name" value="OMPR_PHOB"/>
    <property type="match status" value="1"/>
</dbReference>
<dbReference type="CDD" id="cd00383">
    <property type="entry name" value="trans_reg_C"/>
    <property type="match status" value="1"/>
</dbReference>
<comment type="caution">
    <text evidence="8">The sequence shown here is derived from an EMBL/GenBank/DDBJ whole genome shotgun (WGS) entry which is preliminary data.</text>
</comment>
<dbReference type="InterPro" id="IPR001867">
    <property type="entry name" value="OmpR/PhoB-type_DNA-bd"/>
</dbReference>
<dbReference type="eggNOG" id="COG0745">
    <property type="taxonomic scope" value="Bacteria"/>
</dbReference>
<dbReference type="EMBL" id="BASD01000012">
    <property type="protein sequence ID" value="GAD19028.1"/>
    <property type="molecule type" value="Genomic_DNA"/>
</dbReference>
<proteinExistence type="predicted"/>
<organism evidence="8 9">
    <name type="scientific">Helicobacter fennelliae MRY12-0050</name>
    <dbReference type="NCBI Taxonomy" id="1325130"/>
    <lineage>
        <taxon>Bacteria</taxon>
        <taxon>Pseudomonadati</taxon>
        <taxon>Campylobacterota</taxon>
        <taxon>Epsilonproteobacteria</taxon>
        <taxon>Campylobacterales</taxon>
        <taxon>Helicobacteraceae</taxon>
        <taxon>Helicobacter</taxon>
    </lineage>
</organism>
<dbReference type="GO" id="GO:0000976">
    <property type="term" value="F:transcription cis-regulatory region binding"/>
    <property type="evidence" value="ECO:0007669"/>
    <property type="project" value="TreeGrafter"/>
</dbReference>
<evidence type="ECO:0000256" key="4">
    <source>
        <dbReference type="PROSITE-ProRule" id="PRU00169"/>
    </source>
</evidence>
<dbReference type="GO" id="GO:0032993">
    <property type="term" value="C:protein-DNA complex"/>
    <property type="evidence" value="ECO:0007669"/>
    <property type="project" value="TreeGrafter"/>
</dbReference>
<evidence type="ECO:0000256" key="5">
    <source>
        <dbReference type="PROSITE-ProRule" id="PRU01091"/>
    </source>
</evidence>
<dbReference type="GO" id="GO:0000156">
    <property type="term" value="F:phosphorelay response regulator activity"/>
    <property type="evidence" value="ECO:0007669"/>
    <property type="project" value="TreeGrafter"/>
</dbReference>
<keyword evidence="9" id="KW-1185">Reference proteome</keyword>
<reference evidence="8 9" key="1">
    <citation type="journal article" date="2013" name="Genome Announc.">
        <title>Draft Genome Sequence of Helicobacter fennelliae Strain MRY12-0050, Isolated from a Bacteremia Patient.</title>
        <authorList>
            <person name="Rimbara E."/>
            <person name="Matsui M."/>
            <person name="Mori S."/>
            <person name="Suzuki S."/>
            <person name="Suzuki M."/>
            <person name="Kim H."/>
            <person name="Sekizuka T."/>
            <person name="Kuroda M."/>
            <person name="Shibayama K."/>
        </authorList>
    </citation>
    <scope>NUCLEOTIDE SEQUENCE [LARGE SCALE GENOMIC DNA]</scope>
    <source>
        <strain evidence="8 9">MRY12-0050</strain>
    </source>
</reference>
<evidence type="ECO:0000259" key="6">
    <source>
        <dbReference type="PROSITE" id="PS50110"/>
    </source>
</evidence>
<keyword evidence="1 4" id="KW-0597">Phosphoprotein</keyword>